<feature type="transmembrane region" description="Helical" evidence="2">
    <location>
        <begin position="142"/>
        <end position="162"/>
    </location>
</feature>
<keyword evidence="2" id="KW-0472">Membrane</keyword>
<dbReference type="UniPathway" id="UPA00143"/>
<feature type="compositionally biased region" description="Low complexity" evidence="1">
    <location>
        <begin position="386"/>
        <end position="395"/>
    </location>
</feature>
<evidence type="ECO:0000313" key="3">
    <source>
        <dbReference type="EMBL" id="PUZ77689.1"/>
    </source>
</evidence>
<evidence type="ECO:0000256" key="1">
    <source>
        <dbReference type="SAM" id="MobiDB-lite"/>
    </source>
</evidence>
<dbReference type="PANTHER" id="PTHR31060:SF4">
    <property type="entry name" value="1,8-CINEOLE SYNTHASE"/>
    <property type="match status" value="1"/>
</dbReference>
<dbReference type="PANTHER" id="PTHR31060">
    <property type="entry name" value="OSJNBA0011J08.25 PROTEIN-RELATED"/>
    <property type="match status" value="1"/>
</dbReference>
<dbReference type="OrthoDB" id="678132at2759"/>
<name>A0A2T7FC82_9POAL</name>
<dbReference type="EMBL" id="CM009749">
    <property type="protein sequence ID" value="PUZ77689.1"/>
    <property type="molecule type" value="Genomic_DNA"/>
</dbReference>
<reference evidence="3 4" key="1">
    <citation type="submission" date="2018-04" db="EMBL/GenBank/DDBJ databases">
        <title>WGS assembly of Panicum hallii var. hallii HAL2.</title>
        <authorList>
            <person name="Lovell J."/>
            <person name="Jenkins J."/>
            <person name="Lowry D."/>
            <person name="Mamidi S."/>
            <person name="Sreedasyam A."/>
            <person name="Weng X."/>
            <person name="Barry K."/>
            <person name="Bonette J."/>
            <person name="Campitelli B."/>
            <person name="Daum C."/>
            <person name="Gordon S."/>
            <person name="Gould B."/>
            <person name="Lipzen A."/>
            <person name="MacQueen A."/>
            <person name="Palacio-Mejia J."/>
            <person name="Plott C."/>
            <person name="Shakirov E."/>
            <person name="Shu S."/>
            <person name="Yoshinaga Y."/>
            <person name="Zane M."/>
            <person name="Rokhsar D."/>
            <person name="Grimwood J."/>
            <person name="Schmutz J."/>
            <person name="Juenger T."/>
        </authorList>
    </citation>
    <scope>NUCLEOTIDE SEQUENCE [LARGE SCALE GENOMIC DNA]</scope>
    <source>
        <strain evidence="4">cv. HAL2</strain>
    </source>
</reference>
<gene>
    <name evidence="3" type="ORF">GQ55_1G393600</name>
</gene>
<evidence type="ECO:0000313" key="4">
    <source>
        <dbReference type="Proteomes" id="UP000244336"/>
    </source>
</evidence>
<protein>
    <submittedName>
        <fullName evidence="3">Uncharacterized protein</fullName>
    </submittedName>
</protein>
<dbReference type="InterPro" id="IPR038920">
    <property type="entry name" value="At3g05675-like"/>
</dbReference>
<keyword evidence="2" id="KW-0812">Transmembrane</keyword>
<feature type="region of interest" description="Disordered" evidence="1">
    <location>
        <begin position="386"/>
        <end position="407"/>
    </location>
</feature>
<keyword evidence="2" id="KW-1133">Transmembrane helix</keyword>
<evidence type="ECO:0000256" key="2">
    <source>
        <dbReference type="SAM" id="Phobius"/>
    </source>
</evidence>
<accession>A0A2T7FC82</accession>
<dbReference type="AlphaFoldDB" id="A0A2T7FC82"/>
<dbReference type="Proteomes" id="UP000244336">
    <property type="component" value="Chromosome 1"/>
</dbReference>
<keyword evidence="4" id="KW-1185">Reference proteome</keyword>
<dbReference type="GO" id="GO:0016567">
    <property type="term" value="P:protein ubiquitination"/>
    <property type="evidence" value="ECO:0007669"/>
    <property type="project" value="UniProtKB-UniPathway"/>
</dbReference>
<proteinExistence type="predicted"/>
<sequence>MSSHFRRISLRRRNKTHNARYWADGNETTSKTRSASLSPLLPARVRFLRPGTIWEPCTSASLYLPFLHGLALFPAPATMETQQPMQQLRTPMDPLASLASSFFSVFSPLLSSSAQQQQQGSTFLLLPLPVAAARALTVLRRLLLLATQAFISLFFMFLSALAPAPPPQPPALAPTLPRMEPGSPGGDSCVGRALAHVLSVASRLPVASRKYELVRGLAERLLDDNVRAGGARVGAVNRAALAGAFARTLRQLESAAGGEWPGMELAVRAVRTGMRWWRPTAASSLDEGFGGPAAEKLAAELLWLGQKMAECGAAREAVVQFGDAARLGSRALVADPALQVSLLRLAGLYFDPCRPDFSKLVELVLRRIYCIHPHMFLFKECFCSSTPTRGSSSRARAGRRTRARSPSSGWRCCGRGCRCCVAAAPARTRRC</sequence>
<organism evidence="3 4">
    <name type="scientific">Panicum hallii var. hallii</name>
    <dbReference type="NCBI Taxonomy" id="1504633"/>
    <lineage>
        <taxon>Eukaryota</taxon>
        <taxon>Viridiplantae</taxon>
        <taxon>Streptophyta</taxon>
        <taxon>Embryophyta</taxon>
        <taxon>Tracheophyta</taxon>
        <taxon>Spermatophyta</taxon>
        <taxon>Magnoliopsida</taxon>
        <taxon>Liliopsida</taxon>
        <taxon>Poales</taxon>
        <taxon>Poaceae</taxon>
        <taxon>PACMAD clade</taxon>
        <taxon>Panicoideae</taxon>
        <taxon>Panicodae</taxon>
        <taxon>Paniceae</taxon>
        <taxon>Panicinae</taxon>
        <taxon>Panicum</taxon>
        <taxon>Panicum sect. Panicum</taxon>
    </lineage>
</organism>
<dbReference type="Gramene" id="PUZ77689">
    <property type="protein sequence ID" value="PUZ77689"/>
    <property type="gene ID" value="GQ55_1G393600"/>
</dbReference>